<dbReference type="SMART" id="SM00220">
    <property type="entry name" value="S_TKc"/>
    <property type="match status" value="1"/>
</dbReference>
<dbReference type="Gene3D" id="1.10.510.10">
    <property type="entry name" value="Transferase(Phosphotransferase) domain 1"/>
    <property type="match status" value="1"/>
</dbReference>
<dbReference type="EMBL" id="JAADJG010000279">
    <property type="protein sequence ID" value="KAF4449529.1"/>
    <property type="molecule type" value="Genomic_DNA"/>
</dbReference>
<evidence type="ECO:0000256" key="5">
    <source>
        <dbReference type="SAM" id="MobiDB-lite"/>
    </source>
</evidence>
<name>A0A8H4KI03_9HYPO</name>
<gene>
    <name evidence="8" type="ORF">F53441_7188</name>
</gene>
<dbReference type="PANTHER" id="PTHR24361:SF678">
    <property type="entry name" value="SPORULATION-SPECIFIC PROTEIN 1"/>
    <property type="match status" value="1"/>
</dbReference>
<keyword evidence="2 4" id="KW-0547">Nucleotide-binding</keyword>
<dbReference type="SUPFAM" id="SSF56112">
    <property type="entry name" value="Protein kinase-like (PK-like)"/>
    <property type="match status" value="1"/>
</dbReference>
<keyword evidence="8" id="KW-0808">Transferase</keyword>
<dbReference type="InterPro" id="IPR011009">
    <property type="entry name" value="Kinase-like_dom_sf"/>
</dbReference>
<evidence type="ECO:0000313" key="8">
    <source>
        <dbReference type="EMBL" id="KAF4449529.1"/>
    </source>
</evidence>
<feature type="domain" description="Protein kinase" evidence="7">
    <location>
        <begin position="203"/>
        <end position="433"/>
    </location>
</feature>
<comment type="caution">
    <text evidence="8">The sequence shown here is derived from an EMBL/GenBank/DDBJ whole genome shotgun (WGS) entry which is preliminary data.</text>
</comment>
<dbReference type="Gene3D" id="3.30.200.20">
    <property type="entry name" value="Phosphorylase Kinase, domain 1"/>
    <property type="match status" value="1"/>
</dbReference>
<feature type="domain" description="FHA" evidence="6">
    <location>
        <begin position="62"/>
        <end position="105"/>
    </location>
</feature>
<comment type="similarity">
    <text evidence="1">Belongs to the protein kinase superfamily. CAMK Ser/Thr protein kinase family. CHEK2 subfamily.</text>
</comment>
<feature type="region of interest" description="Disordered" evidence="5">
    <location>
        <begin position="438"/>
        <end position="523"/>
    </location>
</feature>
<keyword evidence="3 4" id="KW-0067">ATP-binding</keyword>
<accession>A0A8H4KI03</accession>
<dbReference type="InterPro" id="IPR000253">
    <property type="entry name" value="FHA_dom"/>
</dbReference>
<dbReference type="GO" id="GO:0004672">
    <property type="term" value="F:protein kinase activity"/>
    <property type="evidence" value="ECO:0007669"/>
    <property type="project" value="InterPro"/>
</dbReference>
<reference evidence="8" key="1">
    <citation type="submission" date="2020-01" db="EMBL/GenBank/DDBJ databases">
        <title>Identification and distribution of gene clusters putatively required for synthesis of sphingolipid metabolism inhibitors in phylogenetically diverse species of the filamentous fungus Fusarium.</title>
        <authorList>
            <person name="Kim H.-S."/>
            <person name="Busman M."/>
            <person name="Brown D.W."/>
            <person name="Divon H."/>
            <person name="Uhlig S."/>
            <person name="Proctor R.H."/>
        </authorList>
    </citation>
    <scope>NUCLEOTIDE SEQUENCE</scope>
    <source>
        <strain evidence="8">NRRL 53441</strain>
    </source>
</reference>
<dbReference type="PROSITE" id="PS50006">
    <property type="entry name" value="FHA_DOMAIN"/>
    <property type="match status" value="1"/>
</dbReference>
<sequence length="523" mass="58925">MPHDHPCFFSLVPNNELATAVLHDKENAHLVSKVPNDQRKDTLYGLGIGSYIHSSKSAHTLVTVGRNGDIVVDGNPADLSRIQCSFEIHDKEDEIMVRDCSTNKTTKFFGNTAQSFETGRPHRRVVIDHNVNLELGFGGEHCDLYKFRIFWHTKDKLNIRQLVNSRENKPHKALTVLKGLETTAPSRPITWTPAPDRCAEIRYSRRKALGKGGFGEVWEAADIDTGDHFAVKILGLPSLHSGKSIMFRREVETLSNMSHKNIIGFRGTLWDEEHLHSIMDLKPGNVADLVHQHKFALDYLAVKNIIHRDVKPENILYTPLPSNGYEYQLADFGLANVAADAESYVGTPRYIAPELDRQQPQTTKMDVWSLFATLAHILDAASFRSKNFHTVEMKIKAVEEAASTDFLQPLRGMAKADPIQRASAADILDQCFGGEGRTTRKRISTEAASTDGTRRGPEPNRQRVEPRRAAVTEKPARETVESLDQKRRQRRRQEQKQRPRRETPIATRAQTKKDAAAKQKGPD</sequence>
<dbReference type="InterPro" id="IPR008271">
    <property type="entry name" value="Ser/Thr_kinase_AS"/>
</dbReference>
<keyword evidence="8" id="KW-0418">Kinase</keyword>
<evidence type="ECO:0000313" key="9">
    <source>
        <dbReference type="Proteomes" id="UP000605986"/>
    </source>
</evidence>
<evidence type="ECO:0000256" key="3">
    <source>
        <dbReference type="ARBA" id="ARBA00022840"/>
    </source>
</evidence>
<dbReference type="Proteomes" id="UP000605986">
    <property type="component" value="Unassembled WGS sequence"/>
</dbReference>
<dbReference type="AlphaFoldDB" id="A0A8H4KI03"/>
<dbReference type="OrthoDB" id="4062651at2759"/>
<dbReference type="PANTHER" id="PTHR24361">
    <property type="entry name" value="MITOGEN-ACTIVATED KINASE KINASE KINASE"/>
    <property type="match status" value="1"/>
</dbReference>
<evidence type="ECO:0000256" key="4">
    <source>
        <dbReference type="PROSITE-ProRule" id="PRU10141"/>
    </source>
</evidence>
<dbReference type="GO" id="GO:0005524">
    <property type="term" value="F:ATP binding"/>
    <property type="evidence" value="ECO:0007669"/>
    <property type="project" value="UniProtKB-UniRule"/>
</dbReference>
<evidence type="ECO:0000256" key="2">
    <source>
        <dbReference type="ARBA" id="ARBA00022741"/>
    </source>
</evidence>
<evidence type="ECO:0000259" key="7">
    <source>
        <dbReference type="PROSITE" id="PS50011"/>
    </source>
</evidence>
<dbReference type="PROSITE" id="PS00107">
    <property type="entry name" value="PROTEIN_KINASE_ATP"/>
    <property type="match status" value="1"/>
</dbReference>
<organism evidence="8 9">
    <name type="scientific">Fusarium austroafricanum</name>
    <dbReference type="NCBI Taxonomy" id="2364996"/>
    <lineage>
        <taxon>Eukaryota</taxon>
        <taxon>Fungi</taxon>
        <taxon>Dikarya</taxon>
        <taxon>Ascomycota</taxon>
        <taxon>Pezizomycotina</taxon>
        <taxon>Sordariomycetes</taxon>
        <taxon>Hypocreomycetidae</taxon>
        <taxon>Hypocreales</taxon>
        <taxon>Nectriaceae</taxon>
        <taxon>Fusarium</taxon>
        <taxon>Fusarium concolor species complex</taxon>
    </lineage>
</organism>
<evidence type="ECO:0000256" key="1">
    <source>
        <dbReference type="ARBA" id="ARBA00005575"/>
    </source>
</evidence>
<dbReference type="Pfam" id="PF00069">
    <property type="entry name" value="Pkinase"/>
    <property type="match status" value="1"/>
</dbReference>
<keyword evidence="9" id="KW-1185">Reference proteome</keyword>
<proteinExistence type="inferred from homology"/>
<feature type="binding site" evidence="4">
    <location>
        <position position="232"/>
    </location>
    <ligand>
        <name>ATP</name>
        <dbReference type="ChEBI" id="CHEBI:30616"/>
    </ligand>
</feature>
<dbReference type="GO" id="GO:0005737">
    <property type="term" value="C:cytoplasm"/>
    <property type="evidence" value="ECO:0007669"/>
    <property type="project" value="TreeGrafter"/>
</dbReference>
<dbReference type="PROSITE" id="PS50011">
    <property type="entry name" value="PROTEIN_KINASE_DOM"/>
    <property type="match status" value="1"/>
</dbReference>
<protein>
    <submittedName>
        <fullName evidence="8">Calcium/calmodulin-dependent protein kinase</fullName>
    </submittedName>
</protein>
<dbReference type="PROSITE" id="PS00108">
    <property type="entry name" value="PROTEIN_KINASE_ST"/>
    <property type="match status" value="1"/>
</dbReference>
<evidence type="ECO:0000259" key="6">
    <source>
        <dbReference type="PROSITE" id="PS50006"/>
    </source>
</evidence>
<feature type="compositionally biased region" description="Basic and acidic residues" evidence="5">
    <location>
        <begin position="511"/>
        <end position="523"/>
    </location>
</feature>
<dbReference type="InterPro" id="IPR000719">
    <property type="entry name" value="Prot_kinase_dom"/>
</dbReference>
<feature type="compositionally biased region" description="Basic and acidic residues" evidence="5">
    <location>
        <begin position="452"/>
        <end position="503"/>
    </location>
</feature>
<dbReference type="InterPro" id="IPR017441">
    <property type="entry name" value="Protein_kinase_ATP_BS"/>
</dbReference>
<dbReference type="InterPro" id="IPR053235">
    <property type="entry name" value="Ser_Thr_kinase"/>
</dbReference>